<feature type="region of interest" description="Disordered" evidence="1">
    <location>
        <begin position="1"/>
        <end position="30"/>
    </location>
</feature>
<reference evidence="2 3" key="1">
    <citation type="submission" date="2024-04" db="EMBL/GenBank/DDBJ databases">
        <title>The reference genome of an endangered Asteraceae, Deinandra increscens subsp. villosa, native to the Central Coast of California.</title>
        <authorList>
            <person name="Guilliams M."/>
            <person name="Hasenstab-Lehman K."/>
            <person name="Meyer R."/>
            <person name="Mcevoy S."/>
        </authorList>
    </citation>
    <scope>NUCLEOTIDE SEQUENCE [LARGE SCALE GENOMIC DNA]</scope>
    <source>
        <tissue evidence="2">Leaf</tissue>
    </source>
</reference>
<dbReference type="Proteomes" id="UP001408789">
    <property type="component" value="Unassembled WGS sequence"/>
</dbReference>
<name>A0AAP0CPA7_9ASTR</name>
<evidence type="ECO:0000256" key="1">
    <source>
        <dbReference type="SAM" id="MobiDB-lite"/>
    </source>
</evidence>
<gene>
    <name evidence="2" type="ORF">SSX86_021128</name>
</gene>
<organism evidence="2 3">
    <name type="scientific">Deinandra increscens subsp. villosa</name>
    <dbReference type="NCBI Taxonomy" id="3103831"/>
    <lineage>
        <taxon>Eukaryota</taxon>
        <taxon>Viridiplantae</taxon>
        <taxon>Streptophyta</taxon>
        <taxon>Embryophyta</taxon>
        <taxon>Tracheophyta</taxon>
        <taxon>Spermatophyta</taxon>
        <taxon>Magnoliopsida</taxon>
        <taxon>eudicotyledons</taxon>
        <taxon>Gunneridae</taxon>
        <taxon>Pentapetalae</taxon>
        <taxon>asterids</taxon>
        <taxon>campanulids</taxon>
        <taxon>Asterales</taxon>
        <taxon>Asteraceae</taxon>
        <taxon>Asteroideae</taxon>
        <taxon>Heliantheae alliance</taxon>
        <taxon>Madieae</taxon>
        <taxon>Madiinae</taxon>
        <taxon>Deinandra</taxon>
    </lineage>
</organism>
<proteinExistence type="predicted"/>
<dbReference type="PANTHER" id="PTHR36348:SF1">
    <property type="entry name" value="EXPRESSED PROTEIN"/>
    <property type="match status" value="1"/>
</dbReference>
<keyword evidence="3" id="KW-1185">Reference proteome</keyword>
<dbReference type="AlphaFoldDB" id="A0AAP0CPA7"/>
<accession>A0AAP0CPA7</accession>
<evidence type="ECO:0000313" key="3">
    <source>
        <dbReference type="Proteomes" id="UP001408789"/>
    </source>
</evidence>
<dbReference type="PANTHER" id="PTHR36348">
    <property type="entry name" value="EXPRESSED PROTEIN"/>
    <property type="match status" value="1"/>
</dbReference>
<comment type="caution">
    <text evidence="2">The sequence shown here is derived from an EMBL/GenBank/DDBJ whole genome shotgun (WGS) entry which is preliminary data.</text>
</comment>
<protein>
    <submittedName>
        <fullName evidence="2">Uncharacterized protein</fullName>
    </submittedName>
</protein>
<sequence>MATALLSSPSSHLLRPTSSSPTSLSSSPLKSHIRISNNNAFPVTTRTDTKRRRNLVYAVNQEAEDAFKKTVELDRLIDMLKNASDRELQKLVVENILTFNEGFWIRLAARTDTCKSDDDKQDLEELASCVMTIVDRVVHKTNEKIESATDVLKGILSPVVNEVEEICWPPRDPNALDLMEKEVNQREQEGQLDEGFLSEVNAQLRQAKEDGDKPGLEAMLQKVLQLYASRVLSKRSYAMKGNKVLKAEQCLEEIIKAPESEWNNVLIDHLSCGKGDISPDELYAVIKKRTERTLIRTEGGSYQQRILVEFLKGIQSRTEEIAQVLQGKPRNLVYAVNQEAEDAFKKTVELDRLIDMLKNASDRELQKLVVENILTFNEGFWIRLAARTDTCKSDDDKQDLEELASCVMTIVDRVVHKTNEKIESATDVLKGILSPVVNEVEEICWPPRDPNALNLMEKEVNQREQEGQLDEGFLSEVNAQLRQAKEDGDKPGLEAMLQKVLQLYASRVLSKRSYAMKGNKVLKAEQCLEEIIKAPESEWNNVLIDHLSCGKGDISPDELYAVIKKRTERTLIRTEGGSYQQRILVEFLKGIQSRTEEIAQVLQGKP</sequence>
<dbReference type="EMBL" id="JBCNJP010000020">
    <property type="protein sequence ID" value="KAK9060424.1"/>
    <property type="molecule type" value="Genomic_DNA"/>
</dbReference>
<evidence type="ECO:0000313" key="2">
    <source>
        <dbReference type="EMBL" id="KAK9060424.1"/>
    </source>
</evidence>